<gene>
    <name evidence="1" type="ORF">HZA61_08705</name>
</gene>
<name>A0A933SFS0_UNCEI</name>
<comment type="caution">
    <text evidence="1">The sequence shown here is derived from an EMBL/GenBank/DDBJ whole genome shotgun (WGS) entry which is preliminary data.</text>
</comment>
<sequence>MTPSLSGMALAALLASGAADSIGTRAAGEPAESPRAASHDVLAWPFFVKWDGDDGRSLRMIGPVTGRFRSPRTRADYLAFPFTGAFEQSDGRRERWLLWPFTGAIRDPRRNLTEVSLATPLVGFTRRRDGRVTIERWSPVWTDRRFENGTHAWQLTPLAYRRTEPGRGFSTTELGVLPGMGGGGFAAFRTWSAPDAGGWNAALVYGQHHDPRGGWTSLPPYVSTSWRDPVRGDSRFDALLPVFARWQRPERDLAIALPGWWRYRTARLRSTGAWPFYASFREVRDDSTRHEGGSIVWPFVSWGRGERYSAFGVLPLYYRLEDERTRFTTVPPLYFALRRPGLDARMITPLHVRWRGARDTVEWVGPWYRHAGVDRRTVGVFPLYDERHAPGMHERWVFPSWYSRRDSLGERRMLVPFWGRITESRTGNVTRFHGPLVTLHGPRAHGHGIVPLWYSGVDSAGRTTWVGPWFQRDAANGHRTRALLPIAWYENGAGRSELHLLPLSGYLRRPDGYRRTYVLWPVYSKTRQGDGSTRTRVLHLLGRDERSGERHRNWLQPLWYFDRTDARTSYFALLGGLLASRERTSEHVKWRVLLVPVRTTRAVK</sequence>
<evidence type="ECO:0000313" key="2">
    <source>
        <dbReference type="Proteomes" id="UP000696931"/>
    </source>
</evidence>
<reference evidence="1" key="1">
    <citation type="submission" date="2020-07" db="EMBL/GenBank/DDBJ databases">
        <title>Huge and variable diversity of episymbiotic CPR bacteria and DPANN archaea in groundwater ecosystems.</title>
        <authorList>
            <person name="He C.Y."/>
            <person name="Keren R."/>
            <person name="Whittaker M."/>
            <person name="Farag I.F."/>
            <person name="Doudna J."/>
            <person name="Cate J.H.D."/>
            <person name="Banfield J.F."/>
        </authorList>
    </citation>
    <scope>NUCLEOTIDE SEQUENCE</scope>
    <source>
        <strain evidence="1">NC_groundwater_1813_Pr3_B-0.1um_71_17</strain>
    </source>
</reference>
<dbReference type="EMBL" id="JACRIW010000058">
    <property type="protein sequence ID" value="MBI5169553.1"/>
    <property type="molecule type" value="Genomic_DNA"/>
</dbReference>
<evidence type="ECO:0000313" key="1">
    <source>
        <dbReference type="EMBL" id="MBI5169553.1"/>
    </source>
</evidence>
<dbReference type="AlphaFoldDB" id="A0A933SFS0"/>
<proteinExistence type="predicted"/>
<organism evidence="1 2">
    <name type="scientific">Eiseniibacteriota bacterium</name>
    <dbReference type="NCBI Taxonomy" id="2212470"/>
    <lineage>
        <taxon>Bacteria</taxon>
        <taxon>Candidatus Eiseniibacteriota</taxon>
    </lineage>
</organism>
<dbReference type="Proteomes" id="UP000696931">
    <property type="component" value="Unassembled WGS sequence"/>
</dbReference>
<protein>
    <submittedName>
        <fullName evidence="1">Uncharacterized protein</fullName>
    </submittedName>
</protein>
<accession>A0A933SFS0</accession>